<dbReference type="GO" id="GO:0003676">
    <property type="term" value="F:nucleic acid binding"/>
    <property type="evidence" value="ECO:0007669"/>
    <property type="project" value="InterPro"/>
</dbReference>
<reference evidence="2" key="2">
    <citation type="journal article" date="2014" name="ISME J.">
        <title>Microbial stratification in low pH oxic and suboxic macroscopic growths along an acid mine drainage.</title>
        <authorList>
            <person name="Mendez-Garcia C."/>
            <person name="Mesa V."/>
            <person name="Sprenger R.R."/>
            <person name="Richter M."/>
            <person name="Diez M.S."/>
            <person name="Solano J."/>
            <person name="Bargiela R."/>
            <person name="Golyshina O.V."/>
            <person name="Manteca A."/>
            <person name="Ramos J.L."/>
            <person name="Gallego J.R."/>
            <person name="Llorente I."/>
            <person name="Martins Dos Santos V.A."/>
            <person name="Jensen O.N."/>
            <person name="Pelaez A.I."/>
            <person name="Sanchez J."/>
            <person name="Ferrer M."/>
        </authorList>
    </citation>
    <scope>NUCLEOTIDE SEQUENCE</scope>
</reference>
<evidence type="ECO:0000313" key="2">
    <source>
        <dbReference type="EMBL" id="EQD27113.1"/>
    </source>
</evidence>
<gene>
    <name evidence="2" type="ORF">B2A_15355</name>
</gene>
<reference evidence="2" key="1">
    <citation type="submission" date="2013-08" db="EMBL/GenBank/DDBJ databases">
        <authorList>
            <person name="Mendez C."/>
            <person name="Richter M."/>
            <person name="Ferrer M."/>
            <person name="Sanchez J."/>
        </authorList>
    </citation>
    <scope>NUCLEOTIDE SEQUENCE</scope>
</reference>
<sequence length="153" mass="17957">MWVPPEIKDPILQHAPTRKSVACFGAVNLRTGQFVRMMCPIFNAATFRTFLKRLLRQQTSGRRMILVLDNARYHHAILLAPFLRRNAPHLRLLFLPPYSPQLAPIERVWKLTRRLATHNRYFATLPEVLQAVNACFDRWRRPNSVLRRLCCIT</sequence>
<organism evidence="2">
    <name type="scientific">mine drainage metagenome</name>
    <dbReference type="NCBI Taxonomy" id="410659"/>
    <lineage>
        <taxon>unclassified sequences</taxon>
        <taxon>metagenomes</taxon>
        <taxon>ecological metagenomes</taxon>
    </lineage>
</organism>
<feature type="domain" description="Tc1-like transposase DDE" evidence="1">
    <location>
        <begin position="10"/>
        <end position="127"/>
    </location>
</feature>
<dbReference type="EMBL" id="AUZZ01011176">
    <property type="protein sequence ID" value="EQD27113.1"/>
    <property type="molecule type" value="Genomic_DNA"/>
</dbReference>
<protein>
    <submittedName>
        <fullName evidence="2">Transposase</fullName>
    </submittedName>
</protein>
<dbReference type="InterPro" id="IPR038717">
    <property type="entry name" value="Tc1-like_DDE_dom"/>
</dbReference>
<name>T0Y284_9ZZZZ</name>
<comment type="caution">
    <text evidence="2">The sequence shown here is derived from an EMBL/GenBank/DDBJ whole genome shotgun (WGS) entry which is preliminary data.</text>
</comment>
<proteinExistence type="predicted"/>
<dbReference type="AlphaFoldDB" id="T0Y284"/>
<dbReference type="Pfam" id="PF13358">
    <property type="entry name" value="DDE_3"/>
    <property type="match status" value="1"/>
</dbReference>
<dbReference type="Gene3D" id="3.30.420.10">
    <property type="entry name" value="Ribonuclease H-like superfamily/Ribonuclease H"/>
    <property type="match status" value="1"/>
</dbReference>
<dbReference type="InterPro" id="IPR047655">
    <property type="entry name" value="Transpos_IS630-like"/>
</dbReference>
<dbReference type="InterPro" id="IPR036397">
    <property type="entry name" value="RNaseH_sf"/>
</dbReference>
<accession>T0Y284</accession>
<dbReference type="NCBIfam" id="NF033545">
    <property type="entry name" value="transpos_IS630"/>
    <property type="match status" value="1"/>
</dbReference>
<evidence type="ECO:0000259" key="1">
    <source>
        <dbReference type="Pfam" id="PF13358"/>
    </source>
</evidence>